<sequence>MRVLSKSRFKLGLECPNKLFYTGKTEYANKKQEDSFLLALAEGGFQIEEYARMHYPGGVLIEGNDGDYQYLWDQTQTLLQQENIIIYEAAFLRDGLFIRTDILVKQGSQIKLIEVKSKSYDPTDDYIFVGKQGGLLAGWKPYLFDIAFQKYVMQLCFPNWNIKSMIMMADKTKKSTVDGLNQFFRVSKKTSNRTGVVKMIDSLASAGDSVLGVKDVSAIVSLIINDELVYSTELNFTKAVRILKTNYISDTYTNWSTSFGCKSCEFVTDIESNDNLKSGFKECFQKQHNWGDNDFSKAKTFDVWSFRKGADLFNKGIYFMDDLTEENVGLKIEPGKLSMSERQWIQITKEIEGDNSVYADVEGLKVEMNKWNYPLHFIDFETSAVPLPFNKGRRPYEQIAFQFSIHTYSKDGNVEHSYQYLNNSKGAFPNFDFIRALKNALENDNGTIFRYSNHENSILNAIYDQLRNSNESDAEPLKLFIKNISHSKSDSAEKWNGNRDMIDLWDILKKYYYNPLTKGSNSLKYVLPAILNTSKVLQSKYSKPISEICLTSLNLSDNHIWLTYDGYIYENPYKKLPKLFAEWSVEELDELVSGMDELADGGAALTAYGKMQYTDISQDELIELSTALLKYCELDTLAMVMLFEHFKELTQR</sequence>
<evidence type="ECO:0000259" key="1">
    <source>
        <dbReference type="Pfam" id="PF11074"/>
    </source>
</evidence>
<dbReference type="Pfam" id="PF11074">
    <property type="entry name" value="DUF2779"/>
    <property type="match status" value="1"/>
</dbReference>
<reference evidence="2 3" key="1">
    <citation type="submission" date="2017-12" db="EMBL/GenBank/DDBJ databases">
        <title>Confluentibacter flavum sp. nov., isolated from the saline lake.</title>
        <authorList>
            <person name="Yu L."/>
        </authorList>
    </citation>
    <scope>NUCLEOTIDE SEQUENCE [LARGE SCALE GENOMIC DNA]</scope>
    <source>
        <strain evidence="2 3">3B</strain>
    </source>
</reference>
<comment type="caution">
    <text evidence="2">The sequence shown here is derived from an EMBL/GenBank/DDBJ whole genome shotgun (WGS) entry which is preliminary data.</text>
</comment>
<dbReference type="Proteomes" id="UP000233435">
    <property type="component" value="Unassembled WGS sequence"/>
</dbReference>
<protein>
    <submittedName>
        <fullName evidence="2">DUF2779 domain-containing protein</fullName>
    </submittedName>
</protein>
<dbReference type="InterPro" id="IPR021301">
    <property type="entry name" value="DUF2779"/>
</dbReference>
<evidence type="ECO:0000313" key="2">
    <source>
        <dbReference type="EMBL" id="PKQ44207.1"/>
    </source>
</evidence>
<name>A0A2N3HGW7_9FLAO</name>
<keyword evidence="3" id="KW-1185">Reference proteome</keyword>
<dbReference type="SUPFAM" id="SSF53098">
    <property type="entry name" value="Ribonuclease H-like"/>
    <property type="match status" value="1"/>
</dbReference>
<dbReference type="InterPro" id="IPR012337">
    <property type="entry name" value="RNaseH-like_sf"/>
</dbReference>
<dbReference type="EMBL" id="PJEO01000051">
    <property type="protein sequence ID" value="PKQ44207.1"/>
    <property type="molecule type" value="Genomic_DNA"/>
</dbReference>
<feature type="domain" description="DUF2779" evidence="1">
    <location>
        <begin position="376"/>
        <end position="522"/>
    </location>
</feature>
<accession>A0A2N3HGW7</accession>
<proteinExistence type="predicted"/>
<dbReference type="AlphaFoldDB" id="A0A2N3HGW7"/>
<evidence type="ECO:0000313" key="3">
    <source>
        <dbReference type="Proteomes" id="UP000233435"/>
    </source>
</evidence>
<dbReference type="RefSeq" id="WP_106660492.1">
    <property type="nucleotide sequence ID" value="NZ_PJEO01000051.1"/>
</dbReference>
<dbReference type="OrthoDB" id="9783873at2"/>
<gene>
    <name evidence="2" type="ORF">CSW08_13980</name>
</gene>
<organism evidence="2 3">
    <name type="scientific">Confluentibacter flavum</name>
    <dbReference type="NCBI Taxonomy" id="1909700"/>
    <lineage>
        <taxon>Bacteria</taxon>
        <taxon>Pseudomonadati</taxon>
        <taxon>Bacteroidota</taxon>
        <taxon>Flavobacteriia</taxon>
        <taxon>Flavobacteriales</taxon>
        <taxon>Flavobacteriaceae</taxon>
        <taxon>Confluentibacter</taxon>
    </lineage>
</organism>